<evidence type="ECO:0000313" key="8">
    <source>
        <dbReference type="Proteomes" id="UP000678499"/>
    </source>
</evidence>
<sequence length="78" mass="8778">MHPDLSSHLHGAECNELIAALKKCHADNKFKKFVGACNSVDAALTKCLKRELESNRLKNNKKARERQAESQRRMAAES</sequence>
<accession>A0A7R9BNE2</accession>
<evidence type="ECO:0000256" key="4">
    <source>
        <dbReference type="ARBA" id="ARBA00023157"/>
    </source>
</evidence>
<evidence type="ECO:0000256" key="1">
    <source>
        <dbReference type="ARBA" id="ARBA00004173"/>
    </source>
</evidence>
<comment type="similarity">
    <text evidence="2 5">Belongs to the CMC family.</text>
</comment>
<dbReference type="OrthoDB" id="532630at2759"/>
<keyword evidence="8" id="KW-1185">Reference proteome</keyword>
<protein>
    <recommendedName>
        <fullName evidence="5">COX assembly mitochondrial protein</fullName>
    </recommendedName>
</protein>
<dbReference type="Proteomes" id="UP000678499">
    <property type="component" value="Unassembled WGS sequence"/>
</dbReference>
<name>A0A7R9BNE2_9CRUS</name>
<dbReference type="InterPro" id="IPR013892">
    <property type="entry name" value="Cyt_c_biogenesis_Cmc1-like"/>
</dbReference>
<keyword evidence="4" id="KW-1015">Disulfide bond</keyword>
<feature type="region of interest" description="Disordered" evidence="6">
    <location>
        <begin position="55"/>
        <end position="78"/>
    </location>
</feature>
<evidence type="ECO:0000256" key="6">
    <source>
        <dbReference type="SAM" id="MobiDB-lite"/>
    </source>
</evidence>
<evidence type="ECO:0000256" key="5">
    <source>
        <dbReference type="RuleBase" id="RU364104"/>
    </source>
</evidence>
<evidence type="ECO:0000256" key="3">
    <source>
        <dbReference type="ARBA" id="ARBA00023128"/>
    </source>
</evidence>
<dbReference type="GO" id="GO:0005739">
    <property type="term" value="C:mitochondrion"/>
    <property type="evidence" value="ECO:0007669"/>
    <property type="project" value="UniProtKB-SubCell"/>
</dbReference>
<keyword evidence="3 5" id="KW-0496">Mitochondrion</keyword>
<organism evidence="7">
    <name type="scientific">Notodromas monacha</name>
    <dbReference type="NCBI Taxonomy" id="399045"/>
    <lineage>
        <taxon>Eukaryota</taxon>
        <taxon>Metazoa</taxon>
        <taxon>Ecdysozoa</taxon>
        <taxon>Arthropoda</taxon>
        <taxon>Crustacea</taxon>
        <taxon>Oligostraca</taxon>
        <taxon>Ostracoda</taxon>
        <taxon>Podocopa</taxon>
        <taxon>Podocopida</taxon>
        <taxon>Cypridocopina</taxon>
        <taxon>Cypridoidea</taxon>
        <taxon>Cyprididae</taxon>
        <taxon>Notodromas</taxon>
    </lineage>
</organism>
<evidence type="ECO:0000256" key="2">
    <source>
        <dbReference type="ARBA" id="ARBA00007347"/>
    </source>
</evidence>
<dbReference type="PANTHER" id="PTHR22977:SF1">
    <property type="entry name" value="COX ASSEMBLY MITOCHONDRIAL PROTEIN 2 HOMOLOG"/>
    <property type="match status" value="1"/>
</dbReference>
<comment type="subcellular location">
    <subcellularLocation>
        <location evidence="1 5">Mitochondrion</location>
    </subcellularLocation>
</comment>
<dbReference type="AlphaFoldDB" id="A0A7R9BNE2"/>
<feature type="compositionally biased region" description="Basic and acidic residues" evidence="6">
    <location>
        <begin position="65"/>
        <end position="78"/>
    </location>
</feature>
<dbReference type="PROSITE" id="PS51808">
    <property type="entry name" value="CHCH"/>
    <property type="match status" value="1"/>
</dbReference>
<proteinExistence type="inferred from homology"/>
<evidence type="ECO:0000313" key="7">
    <source>
        <dbReference type="EMBL" id="CAD7277031.1"/>
    </source>
</evidence>
<dbReference type="EMBL" id="OA882812">
    <property type="protein sequence ID" value="CAD7277031.1"/>
    <property type="molecule type" value="Genomic_DNA"/>
</dbReference>
<dbReference type="Pfam" id="PF08583">
    <property type="entry name" value="Cmc1"/>
    <property type="match status" value="1"/>
</dbReference>
<dbReference type="PANTHER" id="PTHR22977">
    <property type="entry name" value="COX ASSEMBLY MITOCHONDRIAL PROTEIN"/>
    <property type="match status" value="1"/>
</dbReference>
<dbReference type="EMBL" id="CAJPEX010000775">
    <property type="protein sequence ID" value="CAG0917183.1"/>
    <property type="molecule type" value="Genomic_DNA"/>
</dbReference>
<gene>
    <name evidence="7" type="ORF">NMOB1V02_LOCUS4773</name>
</gene>
<reference evidence="7" key="1">
    <citation type="submission" date="2020-11" db="EMBL/GenBank/DDBJ databases">
        <authorList>
            <person name="Tran Van P."/>
        </authorList>
    </citation>
    <scope>NUCLEOTIDE SEQUENCE</scope>
</reference>